<dbReference type="PANTHER" id="PTHR43734">
    <property type="entry name" value="PHYTOENE DESATURASE"/>
    <property type="match status" value="1"/>
</dbReference>
<comment type="caution">
    <text evidence="2">The sequence shown here is derived from an EMBL/GenBank/DDBJ whole genome shotgun (WGS) entry which is preliminary data.</text>
</comment>
<reference evidence="2 3" key="1">
    <citation type="submission" date="2018-08" db="EMBL/GenBank/DDBJ databases">
        <title>Diversity &amp; Physiological Properties of Lignin-Decomposing Actinobacteria from Soil.</title>
        <authorList>
            <person name="Roh S.G."/>
            <person name="Kim S.B."/>
        </authorList>
    </citation>
    <scope>NUCLEOTIDE SEQUENCE [LARGE SCALE GENOMIC DNA]</scope>
    <source>
        <strain evidence="2 3">MMS17-GH009</strain>
    </source>
</reference>
<evidence type="ECO:0000259" key="1">
    <source>
        <dbReference type="Pfam" id="PF01593"/>
    </source>
</evidence>
<dbReference type="GO" id="GO:0016491">
    <property type="term" value="F:oxidoreductase activity"/>
    <property type="evidence" value="ECO:0007669"/>
    <property type="project" value="InterPro"/>
</dbReference>
<gene>
    <name evidence="2" type="ORF">DR950_10750</name>
</gene>
<dbReference type="Gene3D" id="3.50.50.60">
    <property type="entry name" value="FAD/NAD(P)-binding domain"/>
    <property type="match status" value="2"/>
</dbReference>
<organism evidence="2 3">
    <name type="scientific">Kitasatospora xanthocidica</name>
    <dbReference type="NCBI Taxonomy" id="83382"/>
    <lineage>
        <taxon>Bacteria</taxon>
        <taxon>Bacillati</taxon>
        <taxon>Actinomycetota</taxon>
        <taxon>Actinomycetes</taxon>
        <taxon>Kitasatosporales</taxon>
        <taxon>Streptomycetaceae</taxon>
        <taxon>Kitasatospora</taxon>
    </lineage>
</organism>
<dbReference type="RefSeq" id="WP_117486848.1">
    <property type="nucleotide sequence ID" value="NZ_QVIG01000001.1"/>
</dbReference>
<dbReference type="AlphaFoldDB" id="A0A372ZRW8"/>
<proteinExistence type="predicted"/>
<dbReference type="SUPFAM" id="SSF51905">
    <property type="entry name" value="FAD/NAD(P)-binding domain"/>
    <property type="match status" value="1"/>
</dbReference>
<accession>A0A372ZRW8</accession>
<evidence type="ECO:0000313" key="3">
    <source>
        <dbReference type="Proteomes" id="UP000263377"/>
    </source>
</evidence>
<sequence>MAAADRGPDWSGRERPAGGPPRVIVIGAGLAGLATGCYAQMSGLETRIFEKHVLPGGCCTAWSRHGYLFDYCIDWLIGTAEGTGAHQVWSELGALDGKSVTRFDTFNRVVDEHGRAVTFYGDPDRLEAHLLALAPGDAKPIRAFCRDLRRYAAMELPWELTPPPLRTAAERLRTLRAVLPAFRLFWRTATTPMSGFAERFQDPLLRRAFPNMFLQEPEGFPLLPYLYTLAAAHNGNAGFPQGGSLGLARSVEERYTSLGGVIGYRCRVERVLIEDGRAIGVELKDGTRHFADHVVAACDGPTVLERLLEGRYSSPATEKLYGELLDKPGNLYPAVVSAFVGIDGPLPEGEPHSTTYLLTPEDGERLPGSLQRSLVVQLRSSYADGFAPPGKSVLHCTYFSDYRSWKDLRTGDRRAYRARKQEVASFVREFLERTYPGLGGRIELVDVASPVTTERFTGNTYGSILAWQAFSEAEDAANRLVNKDRMRLPGLSGFSMAGQWTALGGLIRAATSGRFAAQYLCRELGRPFRAWPSDNREPWHAGKWGRLPQLDRATVGAPDVGAPDVGVPEAGVAEVGVAE</sequence>
<name>A0A372ZRW8_9ACTN</name>
<dbReference type="Pfam" id="PF01593">
    <property type="entry name" value="Amino_oxidase"/>
    <property type="match status" value="1"/>
</dbReference>
<feature type="domain" description="Amine oxidase" evidence="1">
    <location>
        <begin position="30"/>
        <end position="520"/>
    </location>
</feature>
<dbReference type="Proteomes" id="UP000263377">
    <property type="component" value="Unassembled WGS sequence"/>
</dbReference>
<dbReference type="InterPro" id="IPR002937">
    <property type="entry name" value="Amino_oxidase"/>
</dbReference>
<dbReference type="InterPro" id="IPR036188">
    <property type="entry name" value="FAD/NAD-bd_sf"/>
</dbReference>
<protein>
    <submittedName>
        <fullName evidence="2">NAD(P)/FAD-dependent oxidoreductase</fullName>
    </submittedName>
</protein>
<dbReference type="EMBL" id="QVIG01000001">
    <property type="protein sequence ID" value="RGD58202.1"/>
    <property type="molecule type" value="Genomic_DNA"/>
</dbReference>
<keyword evidence="3" id="KW-1185">Reference proteome</keyword>
<evidence type="ECO:0000313" key="2">
    <source>
        <dbReference type="EMBL" id="RGD58202.1"/>
    </source>
</evidence>
<dbReference type="PANTHER" id="PTHR43734:SF3">
    <property type="entry name" value="B-CAROTENE KETOLASE"/>
    <property type="match status" value="1"/>
</dbReference>